<feature type="transmembrane region" description="Helical" evidence="2">
    <location>
        <begin position="62"/>
        <end position="81"/>
    </location>
</feature>
<feature type="compositionally biased region" description="Acidic residues" evidence="1">
    <location>
        <begin position="203"/>
        <end position="236"/>
    </location>
</feature>
<evidence type="ECO:0000313" key="4">
    <source>
        <dbReference type="Proteomes" id="UP001642483"/>
    </source>
</evidence>
<feature type="region of interest" description="Disordered" evidence="1">
    <location>
        <begin position="84"/>
        <end position="108"/>
    </location>
</feature>
<reference evidence="3 4" key="1">
    <citation type="submission" date="2024-02" db="EMBL/GenBank/DDBJ databases">
        <authorList>
            <person name="Daric V."/>
            <person name="Darras S."/>
        </authorList>
    </citation>
    <scope>NUCLEOTIDE SEQUENCE [LARGE SCALE GENOMIC DNA]</scope>
</reference>
<proteinExistence type="predicted"/>
<feature type="compositionally biased region" description="Basic residues" evidence="1">
    <location>
        <begin position="84"/>
        <end position="101"/>
    </location>
</feature>
<keyword evidence="2" id="KW-0812">Transmembrane</keyword>
<protein>
    <submittedName>
        <fullName evidence="3">Uncharacterized protein</fullName>
    </submittedName>
</protein>
<organism evidence="3 4">
    <name type="scientific">Clavelina lepadiformis</name>
    <name type="common">Light-bulb sea squirt</name>
    <name type="synonym">Ascidia lepadiformis</name>
    <dbReference type="NCBI Taxonomy" id="159417"/>
    <lineage>
        <taxon>Eukaryota</taxon>
        <taxon>Metazoa</taxon>
        <taxon>Chordata</taxon>
        <taxon>Tunicata</taxon>
        <taxon>Ascidiacea</taxon>
        <taxon>Aplousobranchia</taxon>
        <taxon>Clavelinidae</taxon>
        <taxon>Clavelina</taxon>
    </lineage>
</organism>
<dbReference type="Proteomes" id="UP001642483">
    <property type="component" value="Unassembled WGS sequence"/>
</dbReference>
<keyword evidence="4" id="KW-1185">Reference proteome</keyword>
<gene>
    <name evidence="3" type="ORF">CVLEPA_LOCUS28989</name>
</gene>
<evidence type="ECO:0000313" key="3">
    <source>
        <dbReference type="EMBL" id="CAK8695765.1"/>
    </source>
</evidence>
<accession>A0ABP0GVL5</accession>
<name>A0ABP0GVL5_CLALP</name>
<comment type="caution">
    <text evidence="3">The sequence shown here is derived from an EMBL/GenBank/DDBJ whole genome shotgun (WGS) entry which is preliminary data.</text>
</comment>
<sequence length="236" mass="27566">MLKSYYNPHYHIFKKESLNSADDVLMAQLAVRFRSGKPHTIRLTRNNTTIISSRIKFQKMNWKVAIALVIIACMVIPEESYGIRRRRRRSSSGRRRSHRRTGSNSYHNTANHFVRREISWHSQGCCCMNQQANMFCHVNQRYHDGDLEELGRLHDEDKEAYDEEMRELADDLSDKFTPTEIENNLETLEKILVQAKKIKDSSQESDDTELMDLLGDDEDEDADYDDDDDDAAESEN</sequence>
<feature type="region of interest" description="Disordered" evidence="1">
    <location>
        <begin position="196"/>
        <end position="236"/>
    </location>
</feature>
<keyword evidence="2" id="KW-1133">Transmembrane helix</keyword>
<evidence type="ECO:0000256" key="2">
    <source>
        <dbReference type="SAM" id="Phobius"/>
    </source>
</evidence>
<evidence type="ECO:0000256" key="1">
    <source>
        <dbReference type="SAM" id="MobiDB-lite"/>
    </source>
</evidence>
<dbReference type="EMBL" id="CAWYQH010000152">
    <property type="protein sequence ID" value="CAK8695765.1"/>
    <property type="molecule type" value="Genomic_DNA"/>
</dbReference>
<keyword evidence="2" id="KW-0472">Membrane</keyword>